<feature type="transmembrane region" description="Helical" evidence="1">
    <location>
        <begin position="6"/>
        <end position="28"/>
    </location>
</feature>
<feature type="transmembrane region" description="Helical" evidence="1">
    <location>
        <begin position="40"/>
        <end position="61"/>
    </location>
</feature>
<feature type="transmembrane region" description="Helical" evidence="1">
    <location>
        <begin position="297"/>
        <end position="316"/>
    </location>
</feature>
<evidence type="ECO:0000259" key="2">
    <source>
        <dbReference type="Pfam" id="PF05569"/>
    </source>
</evidence>
<dbReference type="RefSeq" id="WP_145213713.1">
    <property type="nucleotide sequence ID" value="NZ_CP036432.1"/>
</dbReference>
<dbReference type="PANTHER" id="PTHR34978:SF3">
    <property type="entry name" value="SLR0241 PROTEIN"/>
    <property type="match status" value="1"/>
</dbReference>
<gene>
    <name evidence="3" type="primary">blaR1_3</name>
    <name evidence="3" type="ORF">TBK1r_38190</name>
</gene>
<keyword evidence="1" id="KW-1133">Transmembrane helix</keyword>
<sequence length="367" mass="41476">MNASQLFETAASLPLQVLVVVLSIVVLSRFVDHAATNCRLWTIGFVAILGLIAAAFLLPHLRLFNDVSRLSESAARTMFVLQIWIIKALVVVWAIGLTVVLIRRLGRMIVLSQFFSQRCRVMTDEEIATLPLGEQDELPKHLRWLVSFEKHGPFCWQLQRPTIVLPSCLLREEEEEEVLRHVLLHELEHLRTNHPLQHFLQGTCNALLWFHPAIWWAARNAELTREFHCDEVAANAGKTIASYLKTLAKVAEQSATAPTCTLAFGRRKSAIVRRTERLVLQVETVHGPDSSHARGRASLAIGCLVLVVLVVSQLWLPVNVLASSRTPVSPWPTWTANLLHEFGVSVRDYERFDARHDLNDLLSDHED</sequence>
<proteinExistence type="predicted"/>
<dbReference type="Proteomes" id="UP000318081">
    <property type="component" value="Chromosome"/>
</dbReference>
<dbReference type="Pfam" id="PF05569">
    <property type="entry name" value="Peptidase_M56"/>
    <property type="match status" value="1"/>
</dbReference>
<dbReference type="CDD" id="cd07341">
    <property type="entry name" value="M56_BlaR1_MecR1_like"/>
    <property type="match status" value="1"/>
</dbReference>
<dbReference type="PANTHER" id="PTHR34978">
    <property type="entry name" value="POSSIBLE SENSOR-TRANSDUCER PROTEIN BLAR"/>
    <property type="match status" value="1"/>
</dbReference>
<keyword evidence="4" id="KW-1185">Reference proteome</keyword>
<feature type="transmembrane region" description="Helical" evidence="1">
    <location>
        <begin position="81"/>
        <end position="102"/>
    </location>
</feature>
<evidence type="ECO:0000313" key="4">
    <source>
        <dbReference type="Proteomes" id="UP000318081"/>
    </source>
</evidence>
<name>A0ABX5XT11_9BACT</name>
<reference evidence="3 4" key="1">
    <citation type="submission" date="2019-02" db="EMBL/GenBank/DDBJ databases">
        <title>Deep-cultivation of Planctomycetes and their phenomic and genomic characterization uncovers novel biology.</title>
        <authorList>
            <person name="Wiegand S."/>
            <person name="Jogler M."/>
            <person name="Boedeker C."/>
            <person name="Pinto D."/>
            <person name="Vollmers J."/>
            <person name="Rivas-Marin E."/>
            <person name="Kohn T."/>
            <person name="Peeters S.H."/>
            <person name="Heuer A."/>
            <person name="Rast P."/>
            <person name="Oberbeckmann S."/>
            <person name="Bunk B."/>
            <person name="Jeske O."/>
            <person name="Meyerdierks A."/>
            <person name="Storesund J.E."/>
            <person name="Kallscheuer N."/>
            <person name="Luecker S."/>
            <person name="Lage O.M."/>
            <person name="Pohl T."/>
            <person name="Merkel B.J."/>
            <person name="Hornburger P."/>
            <person name="Mueller R.-W."/>
            <person name="Bruemmer F."/>
            <person name="Labrenz M."/>
            <person name="Spormann A.M."/>
            <person name="Op den Camp H."/>
            <person name="Overmann J."/>
            <person name="Amann R."/>
            <person name="Jetten M.S.M."/>
            <person name="Mascher T."/>
            <person name="Medema M.H."/>
            <person name="Devos D.P."/>
            <person name="Kaster A.-K."/>
            <person name="Ovreas L."/>
            <person name="Rohde M."/>
            <person name="Galperin M.Y."/>
            <person name="Jogler C."/>
        </authorList>
    </citation>
    <scope>NUCLEOTIDE SEQUENCE [LARGE SCALE GENOMIC DNA]</scope>
    <source>
        <strain evidence="3 4">TBK1r</strain>
    </source>
</reference>
<evidence type="ECO:0000313" key="3">
    <source>
        <dbReference type="EMBL" id="QDV84867.1"/>
    </source>
</evidence>
<keyword evidence="1" id="KW-0472">Membrane</keyword>
<keyword evidence="1" id="KW-0812">Transmembrane</keyword>
<feature type="domain" description="Peptidase M56" evidence="2">
    <location>
        <begin position="14"/>
        <end position="275"/>
    </location>
</feature>
<dbReference type="EMBL" id="CP036432">
    <property type="protein sequence ID" value="QDV84867.1"/>
    <property type="molecule type" value="Genomic_DNA"/>
</dbReference>
<evidence type="ECO:0000256" key="1">
    <source>
        <dbReference type="SAM" id="Phobius"/>
    </source>
</evidence>
<accession>A0ABX5XT11</accession>
<dbReference type="InterPro" id="IPR008756">
    <property type="entry name" value="Peptidase_M56"/>
</dbReference>
<organism evidence="3 4">
    <name type="scientific">Stieleria magnilauensis</name>
    <dbReference type="NCBI Taxonomy" id="2527963"/>
    <lineage>
        <taxon>Bacteria</taxon>
        <taxon>Pseudomonadati</taxon>
        <taxon>Planctomycetota</taxon>
        <taxon>Planctomycetia</taxon>
        <taxon>Pirellulales</taxon>
        <taxon>Pirellulaceae</taxon>
        <taxon>Stieleria</taxon>
    </lineage>
</organism>
<dbReference type="InterPro" id="IPR052173">
    <property type="entry name" value="Beta-lactam_resp_regulator"/>
</dbReference>
<protein>
    <submittedName>
        <fullName evidence="3">Regulatory protein BlaR1</fullName>
    </submittedName>
</protein>